<dbReference type="EMBL" id="VCEI01000033">
    <property type="protein sequence ID" value="TLU88692.1"/>
    <property type="molecule type" value="Genomic_DNA"/>
</dbReference>
<gene>
    <name evidence="1" type="ORF">FEM55_24610</name>
</gene>
<comment type="caution">
    <text evidence="1">The sequence shown here is derived from an EMBL/GenBank/DDBJ whole genome shotgun (WGS) entry which is preliminary data.</text>
</comment>
<protein>
    <submittedName>
        <fullName evidence="1">Uncharacterized protein</fullName>
    </submittedName>
</protein>
<proteinExistence type="predicted"/>
<sequence>MFINGYQFLAEIPFFNLDDYAPYKAGASMIGKPFKVYSRQNTDMLYLHDLSLDLLFAFMRKTDAVIVSLGELIIAYYLSYPQNHRLLF</sequence>
<dbReference type="AlphaFoldDB" id="A0A5R9K2U0"/>
<name>A0A5R9K2U0_9BACT</name>
<dbReference type="RefSeq" id="WP_138284185.1">
    <property type="nucleotide sequence ID" value="NZ_BMGE01000008.1"/>
</dbReference>
<accession>A0A5R9K2U0</accession>
<organism evidence="1 2">
    <name type="scientific">Dyadobacter sediminis</name>
    <dbReference type="NCBI Taxonomy" id="1493691"/>
    <lineage>
        <taxon>Bacteria</taxon>
        <taxon>Pseudomonadati</taxon>
        <taxon>Bacteroidota</taxon>
        <taxon>Cytophagia</taxon>
        <taxon>Cytophagales</taxon>
        <taxon>Spirosomataceae</taxon>
        <taxon>Dyadobacter</taxon>
    </lineage>
</organism>
<dbReference type="Proteomes" id="UP000309788">
    <property type="component" value="Unassembled WGS sequence"/>
</dbReference>
<evidence type="ECO:0000313" key="1">
    <source>
        <dbReference type="EMBL" id="TLU88692.1"/>
    </source>
</evidence>
<reference evidence="1 2" key="1">
    <citation type="submission" date="2019-05" db="EMBL/GenBank/DDBJ databases">
        <authorList>
            <person name="Qu J.-H."/>
        </authorList>
    </citation>
    <scope>NUCLEOTIDE SEQUENCE [LARGE SCALE GENOMIC DNA]</scope>
    <source>
        <strain evidence="1 2">Z12</strain>
    </source>
</reference>
<evidence type="ECO:0000313" key="2">
    <source>
        <dbReference type="Proteomes" id="UP000309788"/>
    </source>
</evidence>
<keyword evidence="2" id="KW-1185">Reference proteome</keyword>